<dbReference type="AlphaFoldDB" id="F6FUZ0"/>
<keyword evidence="2" id="KW-0378">Hydrolase</keyword>
<accession>F6FUZ0</accession>
<dbReference type="eggNOG" id="COG2220">
    <property type="taxonomic scope" value="Bacteria"/>
</dbReference>
<dbReference type="SMART" id="SM00849">
    <property type="entry name" value="Lactamase_B"/>
    <property type="match status" value="1"/>
</dbReference>
<dbReference type="STRING" id="743718.Isova_1577"/>
<name>F6FUZ0_ISOV2</name>
<dbReference type="SUPFAM" id="SSF56281">
    <property type="entry name" value="Metallo-hydrolase/oxidoreductase"/>
    <property type="match status" value="1"/>
</dbReference>
<evidence type="ECO:0000313" key="3">
    <source>
        <dbReference type="Proteomes" id="UP000009236"/>
    </source>
</evidence>
<dbReference type="InterPro" id="IPR036866">
    <property type="entry name" value="RibonucZ/Hydroxyglut_hydro"/>
</dbReference>
<protein>
    <submittedName>
        <fullName evidence="2">Zn-dependent hydrolase of the beta-lactamase fold-like protein</fullName>
    </submittedName>
</protein>
<evidence type="ECO:0000259" key="1">
    <source>
        <dbReference type="SMART" id="SM00849"/>
    </source>
</evidence>
<dbReference type="InterPro" id="IPR001279">
    <property type="entry name" value="Metallo-B-lactamas"/>
</dbReference>
<dbReference type="PANTHER" id="PTHR43546">
    <property type="entry name" value="UPF0173 METAL-DEPENDENT HYDROLASE MJ1163-RELATED"/>
    <property type="match status" value="1"/>
</dbReference>
<dbReference type="Pfam" id="PF13483">
    <property type="entry name" value="Lactamase_B_3"/>
    <property type="match status" value="1"/>
</dbReference>
<keyword evidence="3" id="KW-1185">Reference proteome</keyword>
<gene>
    <name evidence="2" type="ordered locus">Isova_1577</name>
</gene>
<evidence type="ECO:0000313" key="2">
    <source>
        <dbReference type="EMBL" id="AEG44330.1"/>
    </source>
</evidence>
<dbReference type="GO" id="GO:0016787">
    <property type="term" value="F:hydrolase activity"/>
    <property type="evidence" value="ECO:0007669"/>
    <property type="project" value="UniProtKB-KW"/>
</dbReference>
<dbReference type="Proteomes" id="UP000009236">
    <property type="component" value="Chromosome"/>
</dbReference>
<dbReference type="EMBL" id="CP002810">
    <property type="protein sequence ID" value="AEG44330.1"/>
    <property type="molecule type" value="Genomic_DNA"/>
</dbReference>
<proteinExistence type="predicted"/>
<dbReference type="PANTHER" id="PTHR43546:SF3">
    <property type="entry name" value="UPF0173 METAL-DEPENDENT HYDROLASE MJ1163"/>
    <property type="match status" value="1"/>
</dbReference>
<dbReference type="HOGENOM" id="CLU_091682_0_0_11"/>
<feature type="domain" description="Metallo-beta-lactamase" evidence="1">
    <location>
        <begin position="7"/>
        <end position="180"/>
    </location>
</feature>
<dbReference type="Gene3D" id="3.60.15.10">
    <property type="entry name" value="Ribonuclease Z/Hydroxyacylglutathione hydrolase-like"/>
    <property type="match status" value="1"/>
</dbReference>
<dbReference type="KEGG" id="iva:Isova_1577"/>
<dbReference type="RefSeq" id="WP_013838722.1">
    <property type="nucleotide sequence ID" value="NC_015588.1"/>
</dbReference>
<sequence>MRLTSYGHSCVRLDGGATRVVVDPGTYADAAGALEGATAVLVTHEHPDHVDTGALVPALHADPALEVWGTHGAVALLTGAGAPERVHAVAPGETLQLADARVTVGGGLHAVIHPRLERIENRTYLVELDGAVVHHPGDSFDLPPGSVDVLLVPVAAPWLKLAEAVDHTLAASARLVVPVHDAPLSEVGHGLVAKFLDTARLGGEHEYRRLRAGESLDV</sequence>
<reference evidence="2 3" key="1">
    <citation type="submission" date="2011-05" db="EMBL/GenBank/DDBJ databases">
        <title>Complete sequence of Isoptericola variabilis 225.</title>
        <authorList>
            <consortium name="US DOE Joint Genome Institute"/>
            <person name="Lucas S."/>
            <person name="Han J."/>
            <person name="Lapidus A."/>
            <person name="Cheng J.-F."/>
            <person name="Goodwin L."/>
            <person name="Pitluck S."/>
            <person name="Peters L."/>
            <person name="Mikhailova N."/>
            <person name="Zeytun A."/>
            <person name="Han C."/>
            <person name="Tapia R."/>
            <person name="Land M."/>
            <person name="Hauser L."/>
            <person name="Kyrpides N."/>
            <person name="Ivanova N."/>
            <person name="Pagani I."/>
            <person name="Siebers A."/>
            <person name="Allgaier M."/>
            <person name="Thelen M."/>
            <person name="Hugenholtz P."/>
            <person name="Gladden J."/>
            <person name="Woyke T."/>
        </authorList>
    </citation>
    <scope>NUCLEOTIDE SEQUENCE [LARGE SCALE GENOMIC DNA]</scope>
    <source>
        <strain evidence="3">225</strain>
    </source>
</reference>
<dbReference type="InterPro" id="IPR050114">
    <property type="entry name" value="UPF0173_UPF0282_UlaG_hydrolase"/>
</dbReference>
<organism evidence="3">
    <name type="scientific">Isoptericola variabilis (strain 225)</name>
    <dbReference type="NCBI Taxonomy" id="743718"/>
    <lineage>
        <taxon>Bacteria</taxon>
        <taxon>Bacillati</taxon>
        <taxon>Actinomycetota</taxon>
        <taxon>Actinomycetes</taxon>
        <taxon>Micrococcales</taxon>
        <taxon>Promicromonosporaceae</taxon>
        <taxon>Isoptericola</taxon>
    </lineage>
</organism>